<evidence type="ECO:0000313" key="1">
    <source>
        <dbReference type="EMBL" id="BAL91955.1"/>
    </source>
</evidence>
<dbReference type="AlphaFoldDB" id="I0HG18"/>
<name>I0HG18_ACTM4</name>
<sequence length="194" mass="21664">MSTRVILQQAVLDAVAAGTSAEVSLREIRNAFVEARAHEENFDWRYYLVRYAAMREGPSGIYASVGGAMGYQICMLNKTQMNGRYRDPYLSALVREVGAFGEPVFIGGYPEYSRWMALPKSGTGLCNAPNGFILRPPPKEEFLDAFRRFCMDFGVDERLTLAIPQRLRSGRQVDTEDRVQAGAQLLRDLLAAGL</sequence>
<dbReference type="EMBL" id="AP012319">
    <property type="protein sequence ID" value="BAL91955.1"/>
    <property type="molecule type" value="Genomic_DNA"/>
</dbReference>
<dbReference type="HOGENOM" id="CLU_1399876_0_0_11"/>
<dbReference type="PATRIC" id="fig|512565.3.peg.6733"/>
<dbReference type="STRING" id="512565.AMIS_67350"/>
<organism evidence="1 2">
    <name type="scientific">Actinoplanes missouriensis (strain ATCC 14538 / DSM 43046 / CBS 188.64 / JCM 3121 / NBRC 102363 / NCIMB 12654 / NRRL B-3342 / UNCC 431)</name>
    <dbReference type="NCBI Taxonomy" id="512565"/>
    <lineage>
        <taxon>Bacteria</taxon>
        <taxon>Bacillati</taxon>
        <taxon>Actinomycetota</taxon>
        <taxon>Actinomycetes</taxon>
        <taxon>Micromonosporales</taxon>
        <taxon>Micromonosporaceae</taxon>
        <taxon>Actinoplanes</taxon>
    </lineage>
</organism>
<reference evidence="1 2" key="1">
    <citation type="submission" date="2012-02" db="EMBL/GenBank/DDBJ databases">
        <title>Complete genome sequence of Actinoplanes missouriensis 431 (= NBRC 102363).</title>
        <authorList>
            <person name="Ohnishi Y."/>
            <person name="Ishikawa J."/>
            <person name="Sekine M."/>
            <person name="Hosoyama A."/>
            <person name="Harada T."/>
            <person name="Narita H."/>
            <person name="Hata T."/>
            <person name="Konno Y."/>
            <person name="Tutikane K."/>
            <person name="Fujita N."/>
            <person name="Horinouchi S."/>
            <person name="Hayakawa M."/>
        </authorList>
    </citation>
    <scope>NUCLEOTIDE SEQUENCE [LARGE SCALE GENOMIC DNA]</scope>
    <source>
        <strain evidence="2">ATCC 14538 / DSM 43046 / CBS 188.64 / JCM 3121 / NBRC 102363 / NCIMB 12654 / NRRL B-3342 / UNCC 431</strain>
    </source>
</reference>
<dbReference type="eggNOG" id="COG1479">
    <property type="taxonomic scope" value="Bacteria"/>
</dbReference>
<dbReference type="KEGG" id="ams:AMIS_67350"/>
<evidence type="ECO:0000313" key="2">
    <source>
        <dbReference type="Proteomes" id="UP000007882"/>
    </source>
</evidence>
<keyword evidence="2" id="KW-1185">Reference proteome</keyword>
<protein>
    <submittedName>
        <fullName evidence="1">Uncharacterized protein</fullName>
    </submittedName>
</protein>
<dbReference type="Proteomes" id="UP000007882">
    <property type="component" value="Chromosome"/>
</dbReference>
<proteinExistence type="predicted"/>
<accession>I0HG18</accession>
<gene>
    <name evidence="1" type="ordered locus">AMIS_67350</name>
</gene>